<comment type="caution">
    <text evidence="1">The sequence shown here is derived from an EMBL/GenBank/DDBJ whole genome shotgun (WGS) entry which is preliminary data.</text>
</comment>
<gene>
    <name evidence="1" type="ORF">G9W63_004194</name>
</gene>
<evidence type="ECO:0000313" key="1">
    <source>
        <dbReference type="EMBL" id="HAF1167940.1"/>
    </source>
</evidence>
<organism evidence="1">
    <name type="scientific">Salmonella typhimurium</name>
    <dbReference type="NCBI Taxonomy" id="90371"/>
    <lineage>
        <taxon>Bacteria</taxon>
        <taxon>Pseudomonadati</taxon>
        <taxon>Pseudomonadota</taxon>
        <taxon>Gammaproteobacteria</taxon>
        <taxon>Enterobacterales</taxon>
        <taxon>Enterobacteriaceae</taxon>
        <taxon>Salmonella</taxon>
    </lineage>
</organism>
<reference evidence="1" key="1">
    <citation type="journal article" date="2018" name="Genome Biol.">
        <title>SKESA: strategic k-mer extension for scrupulous assemblies.</title>
        <authorList>
            <person name="Souvorov A."/>
            <person name="Agarwala R."/>
            <person name="Lipman D.J."/>
        </authorList>
    </citation>
    <scope>NUCLEOTIDE SEQUENCE</scope>
    <source>
        <strain evidence="1">09-2008</strain>
    </source>
</reference>
<proteinExistence type="predicted"/>
<dbReference type="AlphaFoldDB" id="A0A742CDD5"/>
<protein>
    <submittedName>
        <fullName evidence="1">Anti-adapter protein IraM</fullName>
    </submittedName>
</protein>
<feature type="non-terminal residue" evidence="1">
    <location>
        <position position="1"/>
    </location>
</feature>
<accession>A0A742CDD5</accession>
<reference evidence="1" key="2">
    <citation type="submission" date="2018-07" db="EMBL/GenBank/DDBJ databases">
        <authorList>
            <consortium name="NCBI Pathogen Detection Project"/>
        </authorList>
    </citation>
    <scope>NUCLEOTIDE SEQUENCE</scope>
    <source>
        <strain evidence="1">09-2008</strain>
    </source>
</reference>
<name>A0A742CDD5_SALTM</name>
<sequence length="31" mass="3500">KPEACSYPFECLVSVCPFGLTRNIQIDNKKV</sequence>
<dbReference type="EMBL" id="DAAUCU010000090">
    <property type="protein sequence ID" value="HAF1167940.1"/>
    <property type="molecule type" value="Genomic_DNA"/>
</dbReference>